<dbReference type="InterPro" id="IPR015890">
    <property type="entry name" value="Chorismate_C"/>
</dbReference>
<dbReference type="PANTHER" id="PTHR11236:SF48">
    <property type="entry name" value="ISOCHORISMATE SYNTHASE MENF"/>
    <property type="match status" value="1"/>
</dbReference>
<keyword evidence="8" id="KW-1185">Reference proteome</keyword>
<sequence length="451" mass="48790">MAGDHHLHTHTLLLEAGSKTQVQLVCAILSAYRDGDHYAYEREECWHIGLGRGASLGLDPAGGFITLSAGEVSREQPVGRGFAEAARRFVAEHGKRGGKAFGFASFNYALFSRGLRFEPGRWPLASLLVPRVEVTIQQERVVVTGGEQADVEKIQALVEAAAPAEHGTRDSQSLNSSEGRDKYENSVGKALAAIKQGRISKVIVSRDIPIPGRVDMIATLLRGRAASTPRRTFSFSHAGFQATGFSPELVLSCDRGKVTTEPLAGTRAFTNSEAENQRLRRELENDPKEIREHIMSVKGAMEELASICSPETVVVEDLMSVRERGRVQHLGSSVAGSLSRDKDAWDALDVVFPSITASGLPKDEALLVVAEIERRPRELYSGAVLFLDDDADVLEATLVLRTVFQDGQGQWVQAGAGIISQSVPRREFDETCEKLGSIAPHVVQLGAGGSA</sequence>
<feature type="region of interest" description="Disordered" evidence="5">
    <location>
        <begin position="162"/>
        <end position="181"/>
    </location>
</feature>
<comment type="caution">
    <text evidence="7">The sequence shown here is derived from an EMBL/GenBank/DDBJ whole genome shotgun (WGS) entry which is preliminary data.</text>
</comment>
<dbReference type="NCBIfam" id="TIGR03494">
    <property type="entry name" value="salicyl_syn"/>
    <property type="match status" value="1"/>
</dbReference>
<protein>
    <recommendedName>
        <fullName evidence="6">Chorismate-utilising enzyme C-terminal domain-containing protein</fullName>
    </recommendedName>
</protein>
<dbReference type="InterPro" id="IPR019996">
    <property type="entry name" value="Salicylate_synthase"/>
</dbReference>
<evidence type="ECO:0000259" key="6">
    <source>
        <dbReference type="Pfam" id="PF00425"/>
    </source>
</evidence>
<dbReference type="PANTHER" id="PTHR11236">
    <property type="entry name" value="AMINOBENZOATE/ANTHRANILATE SYNTHASE"/>
    <property type="match status" value="1"/>
</dbReference>
<dbReference type="OrthoDB" id="4925882at2759"/>
<accession>A0A8H4V9D0</accession>
<dbReference type="InterPro" id="IPR019999">
    <property type="entry name" value="Anth_synth_I-like"/>
</dbReference>
<keyword evidence="4" id="KW-0456">Lyase</keyword>
<keyword evidence="3" id="KW-0460">Magnesium</keyword>
<dbReference type="Pfam" id="PF00425">
    <property type="entry name" value="Chorismate_bind"/>
    <property type="match status" value="1"/>
</dbReference>
<evidence type="ECO:0000313" key="8">
    <source>
        <dbReference type="Proteomes" id="UP000557566"/>
    </source>
</evidence>
<dbReference type="Proteomes" id="UP000557566">
    <property type="component" value="Unassembled WGS sequence"/>
</dbReference>
<dbReference type="GO" id="GO:0046872">
    <property type="term" value="F:metal ion binding"/>
    <property type="evidence" value="ECO:0007669"/>
    <property type="project" value="UniProtKB-KW"/>
</dbReference>
<organism evidence="7 8">
    <name type="scientific">Ophiocordyceps sinensis</name>
    <dbReference type="NCBI Taxonomy" id="72228"/>
    <lineage>
        <taxon>Eukaryota</taxon>
        <taxon>Fungi</taxon>
        <taxon>Dikarya</taxon>
        <taxon>Ascomycota</taxon>
        <taxon>Pezizomycotina</taxon>
        <taxon>Sordariomycetes</taxon>
        <taxon>Hypocreomycetidae</taxon>
        <taxon>Hypocreales</taxon>
        <taxon>Ophiocordycipitaceae</taxon>
        <taxon>Ophiocordyceps</taxon>
    </lineage>
</organism>
<dbReference type="SUPFAM" id="SSF56322">
    <property type="entry name" value="ADC synthase"/>
    <property type="match status" value="1"/>
</dbReference>
<proteinExistence type="predicted"/>
<evidence type="ECO:0000256" key="4">
    <source>
        <dbReference type="ARBA" id="ARBA00023239"/>
    </source>
</evidence>
<feature type="domain" description="Chorismate-utilising enzyme C-terminal" evidence="6">
    <location>
        <begin position="180"/>
        <end position="434"/>
    </location>
</feature>
<evidence type="ECO:0000313" key="7">
    <source>
        <dbReference type="EMBL" id="KAF4512822.1"/>
    </source>
</evidence>
<dbReference type="EMBL" id="JAAVMX010000001">
    <property type="protein sequence ID" value="KAF4512822.1"/>
    <property type="molecule type" value="Genomic_DNA"/>
</dbReference>
<dbReference type="AlphaFoldDB" id="A0A8H4V9D0"/>
<comment type="cofactor">
    <cofactor evidence="1">
        <name>Mg(2+)</name>
        <dbReference type="ChEBI" id="CHEBI:18420"/>
    </cofactor>
</comment>
<keyword evidence="2" id="KW-0479">Metal-binding</keyword>
<name>A0A8H4V9D0_9HYPO</name>
<evidence type="ECO:0000256" key="3">
    <source>
        <dbReference type="ARBA" id="ARBA00022842"/>
    </source>
</evidence>
<dbReference type="Gene3D" id="3.60.120.10">
    <property type="entry name" value="Anthranilate synthase"/>
    <property type="match status" value="1"/>
</dbReference>
<reference evidence="7 8" key="1">
    <citation type="journal article" date="2020" name="Genome Biol. Evol.">
        <title>A new high-quality draft genome assembly of the Chinese cordyceps Ophiocordyceps sinensis.</title>
        <authorList>
            <person name="Shu R."/>
            <person name="Zhang J."/>
            <person name="Meng Q."/>
            <person name="Zhang H."/>
            <person name="Zhou G."/>
            <person name="Li M."/>
            <person name="Wu P."/>
            <person name="Zhao Y."/>
            <person name="Chen C."/>
            <person name="Qin Q."/>
        </authorList>
    </citation>
    <scope>NUCLEOTIDE SEQUENCE [LARGE SCALE GENOMIC DNA]</scope>
    <source>
        <strain evidence="7 8">IOZ07</strain>
    </source>
</reference>
<evidence type="ECO:0000256" key="5">
    <source>
        <dbReference type="SAM" id="MobiDB-lite"/>
    </source>
</evidence>
<dbReference type="InterPro" id="IPR005801">
    <property type="entry name" value="ADC_synthase"/>
</dbReference>
<dbReference type="GO" id="GO:0016833">
    <property type="term" value="F:oxo-acid-lyase activity"/>
    <property type="evidence" value="ECO:0007669"/>
    <property type="project" value="InterPro"/>
</dbReference>
<gene>
    <name evidence="7" type="ORF">G6O67_000160</name>
</gene>
<dbReference type="GO" id="GO:0008909">
    <property type="term" value="F:isochorismate synthase activity"/>
    <property type="evidence" value="ECO:0007669"/>
    <property type="project" value="InterPro"/>
</dbReference>
<evidence type="ECO:0000256" key="2">
    <source>
        <dbReference type="ARBA" id="ARBA00022723"/>
    </source>
</evidence>
<dbReference type="GO" id="GO:0000162">
    <property type="term" value="P:L-tryptophan biosynthetic process"/>
    <property type="evidence" value="ECO:0007669"/>
    <property type="project" value="TreeGrafter"/>
</dbReference>
<evidence type="ECO:0000256" key="1">
    <source>
        <dbReference type="ARBA" id="ARBA00001946"/>
    </source>
</evidence>